<dbReference type="PANTHER" id="PTHR43358">
    <property type="entry name" value="ALPHA/BETA-HYDROLASE"/>
    <property type="match status" value="1"/>
</dbReference>
<protein>
    <recommendedName>
        <fullName evidence="3">Serine aminopeptidase S33 domain-containing protein</fullName>
    </recommendedName>
</protein>
<organism evidence="1 2">
    <name type="scientific">Vagococcus acidifermentans</name>
    <dbReference type="NCBI Taxonomy" id="564710"/>
    <lineage>
        <taxon>Bacteria</taxon>
        <taxon>Bacillati</taxon>
        <taxon>Bacillota</taxon>
        <taxon>Bacilli</taxon>
        <taxon>Lactobacillales</taxon>
        <taxon>Enterococcaceae</taxon>
        <taxon>Vagococcus</taxon>
    </lineage>
</organism>
<accession>A0A430AVI1</accession>
<evidence type="ECO:0000313" key="2">
    <source>
        <dbReference type="Proteomes" id="UP000286773"/>
    </source>
</evidence>
<dbReference type="RefSeq" id="WP_126813514.1">
    <property type="nucleotide sequence ID" value="NZ_NGKC01000006.1"/>
</dbReference>
<evidence type="ECO:0000313" key="1">
    <source>
        <dbReference type="EMBL" id="RSU12068.1"/>
    </source>
</evidence>
<evidence type="ECO:0008006" key="3">
    <source>
        <dbReference type="Google" id="ProtNLM"/>
    </source>
</evidence>
<name>A0A430AVI1_9ENTE</name>
<gene>
    <name evidence="1" type="ORF">CBF27_06485</name>
</gene>
<proteinExistence type="predicted"/>
<dbReference type="InterPro" id="IPR052920">
    <property type="entry name" value="DNA-binding_regulatory"/>
</dbReference>
<dbReference type="PANTHER" id="PTHR43358:SF4">
    <property type="entry name" value="ALPHA_BETA HYDROLASE FOLD-1 DOMAIN-CONTAINING PROTEIN"/>
    <property type="match status" value="1"/>
</dbReference>
<dbReference type="InterPro" id="IPR029058">
    <property type="entry name" value="AB_hydrolase_fold"/>
</dbReference>
<dbReference type="Proteomes" id="UP000286773">
    <property type="component" value="Unassembled WGS sequence"/>
</dbReference>
<dbReference type="SUPFAM" id="SSF53474">
    <property type="entry name" value="alpha/beta-Hydrolases"/>
    <property type="match status" value="1"/>
</dbReference>
<sequence length="322" mass="36249">MRVLLFVLICLAVAVPSLVISLAVFLFNGLTDRENTWFTDSFLKSVEQPVSDGVQELAVQQQKMGAEFWDSYDERVSIRGTGDVKLVGTIFYSRQPSQKWLMCFHGYRTTGKDDFAFLVRACLSDGYNCLVVDQRSHGMSGGRYISLGYLEKMDILAWTDFLILEKVPKAIVWFGKSLGANAALHNLSANQNIPNVVKGVIAENSFSSFRKLFAYMQSKLLRLPSWLPVLPVINLLYWGRFRKGIDSAVSVNHLAHNRLPVLFIHRDNSDIIPAYMMYENLRATKMHGTSFVATDSPFSSSVLVNPHAYCDALKTFLGKLNL</sequence>
<reference evidence="1 2" key="1">
    <citation type="submission" date="2017-05" db="EMBL/GenBank/DDBJ databases">
        <title>Vagococcus spp. assemblies.</title>
        <authorList>
            <person name="Gulvik C.A."/>
        </authorList>
    </citation>
    <scope>NUCLEOTIDE SEQUENCE [LARGE SCALE GENOMIC DNA]</scope>
    <source>
        <strain evidence="1 2">LMG 24798</strain>
    </source>
</reference>
<keyword evidence="2" id="KW-1185">Reference proteome</keyword>
<dbReference type="AlphaFoldDB" id="A0A430AVI1"/>
<comment type="caution">
    <text evidence="1">The sequence shown here is derived from an EMBL/GenBank/DDBJ whole genome shotgun (WGS) entry which is preliminary data.</text>
</comment>
<dbReference type="Gene3D" id="3.40.50.1820">
    <property type="entry name" value="alpha/beta hydrolase"/>
    <property type="match status" value="1"/>
</dbReference>
<dbReference type="OrthoDB" id="9776685at2"/>
<dbReference type="EMBL" id="NGKC01000006">
    <property type="protein sequence ID" value="RSU12068.1"/>
    <property type="molecule type" value="Genomic_DNA"/>
</dbReference>